<feature type="transmembrane region" description="Helical" evidence="9">
    <location>
        <begin position="323"/>
        <end position="345"/>
    </location>
</feature>
<proteinExistence type="predicted"/>
<evidence type="ECO:0000256" key="9">
    <source>
        <dbReference type="SAM" id="Phobius"/>
    </source>
</evidence>
<dbReference type="InterPro" id="IPR013087">
    <property type="entry name" value="Znf_C2H2_type"/>
</dbReference>
<evidence type="ECO:0000256" key="7">
    <source>
        <dbReference type="PROSITE-ProRule" id="PRU00042"/>
    </source>
</evidence>
<keyword evidence="2" id="KW-0479">Metal-binding</keyword>
<dbReference type="PROSITE" id="PS50157">
    <property type="entry name" value="ZINC_FINGER_C2H2_2"/>
    <property type="match status" value="4"/>
</dbReference>
<comment type="subcellular location">
    <subcellularLocation>
        <location evidence="1">Nucleus</location>
    </subcellularLocation>
</comment>
<dbReference type="EMBL" id="GEEE01023854">
    <property type="protein sequence ID" value="JAP39371.1"/>
    <property type="molecule type" value="Transcribed_RNA"/>
</dbReference>
<keyword evidence="9" id="KW-0472">Membrane</keyword>
<evidence type="ECO:0000256" key="1">
    <source>
        <dbReference type="ARBA" id="ARBA00004123"/>
    </source>
</evidence>
<dbReference type="PROSITE" id="PS00028">
    <property type="entry name" value="ZINC_FINGER_C2H2_1"/>
    <property type="match status" value="4"/>
</dbReference>
<dbReference type="GO" id="GO:0010468">
    <property type="term" value="P:regulation of gene expression"/>
    <property type="evidence" value="ECO:0007669"/>
    <property type="project" value="TreeGrafter"/>
</dbReference>
<feature type="non-terminal residue" evidence="11">
    <location>
        <position position="1"/>
    </location>
</feature>
<dbReference type="GO" id="GO:0008270">
    <property type="term" value="F:zinc ion binding"/>
    <property type="evidence" value="ECO:0007669"/>
    <property type="project" value="UniProtKB-KW"/>
</dbReference>
<evidence type="ECO:0000259" key="10">
    <source>
        <dbReference type="PROSITE" id="PS50157"/>
    </source>
</evidence>
<feature type="domain" description="C2H2-type" evidence="10">
    <location>
        <begin position="260"/>
        <end position="288"/>
    </location>
</feature>
<protein>
    <submittedName>
        <fullName evidence="11">Gastrula zinc finger protein XlCGF26.1</fullName>
    </submittedName>
</protein>
<evidence type="ECO:0000256" key="3">
    <source>
        <dbReference type="ARBA" id="ARBA00022737"/>
    </source>
</evidence>
<keyword evidence="4 7" id="KW-0863">Zinc-finger</keyword>
<dbReference type="InterPro" id="IPR036236">
    <property type="entry name" value="Znf_C2H2_sf"/>
</dbReference>
<feature type="domain" description="C2H2-type" evidence="10">
    <location>
        <begin position="173"/>
        <end position="201"/>
    </location>
</feature>
<feature type="domain" description="C2H2-type" evidence="10">
    <location>
        <begin position="202"/>
        <end position="230"/>
    </location>
</feature>
<evidence type="ECO:0000256" key="4">
    <source>
        <dbReference type="ARBA" id="ARBA00022771"/>
    </source>
</evidence>
<dbReference type="SMART" id="SM00355">
    <property type="entry name" value="ZnF_C2H2"/>
    <property type="match status" value="4"/>
</dbReference>
<organism evidence="11">
    <name type="scientific">Schistocephalus solidus</name>
    <name type="common">Tapeworm</name>
    <dbReference type="NCBI Taxonomy" id="70667"/>
    <lineage>
        <taxon>Eukaryota</taxon>
        <taxon>Metazoa</taxon>
        <taxon>Spiralia</taxon>
        <taxon>Lophotrochozoa</taxon>
        <taxon>Platyhelminthes</taxon>
        <taxon>Cestoda</taxon>
        <taxon>Eucestoda</taxon>
        <taxon>Diphyllobothriidea</taxon>
        <taxon>Diphyllobothriidae</taxon>
        <taxon>Schistocephalus</taxon>
    </lineage>
</organism>
<keyword evidence="6" id="KW-0539">Nucleus</keyword>
<dbReference type="PANTHER" id="PTHR16515">
    <property type="entry name" value="PR DOMAIN ZINC FINGER PROTEIN"/>
    <property type="match status" value="1"/>
</dbReference>
<dbReference type="Gene3D" id="3.30.160.60">
    <property type="entry name" value="Classic Zinc Finger"/>
    <property type="match status" value="3"/>
</dbReference>
<dbReference type="FunFam" id="3.30.160.60:FF:000110">
    <property type="entry name" value="Zinc finger protein-like"/>
    <property type="match status" value="1"/>
</dbReference>
<dbReference type="AlphaFoldDB" id="A0A0X3NH96"/>
<dbReference type="GO" id="GO:0005634">
    <property type="term" value="C:nucleus"/>
    <property type="evidence" value="ECO:0007669"/>
    <property type="project" value="UniProtKB-SubCell"/>
</dbReference>
<feature type="region of interest" description="Disordered" evidence="8">
    <location>
        <begin position="139"/>
        <end position="163"/>
    </location>
</feature>
<dbReference type="PANTHER" id="PTHR16515:SF66">
    <property type="entry name" value="C2H2-TYPE DOMAIN-CONTAINING PROTEIN"/>
    <property type="match status" value="1"/>
</dbReference>
<reference evidence="11" key="1">
    <citation type="submission" date="2016-01" db="EMBL/GenBank/DDBJ databases">
        <title>Reference transcriptome for the parasite Schistocephalus solidus: insights into the molecular evolution of parasitism.</title>
        <authorList>
            <person name="Hebert F.O."/>
            <person name="Grambauer S."/>
            <person name="Barber I."/>
            <person name="Landry C.R."/>
            <person name="Aubin-Horth N."/>
        </authorList>
    </citation>
    <scope>NUCLEOTIDE SEQUENCE</scope>
</reference>
<evidence type="ECO:0000256" key="8">
    <source>
        <dbReference type="SAM" id="MobiDB-lite"/>
    </source>
</evidence>
<evidence type="ECO:0000313" key="11">
    <source>
        <dbReference type="EMBL" id="JAP39371.1"/>
    </source>
</evidence>
<feature type="compositionally biased region" description="Basic residues" evidence="8">
    <location>
        <begin position="57"/>
        <end position="66"/>
    </location>
</feature>
<dbReference type="SUPFAM" id="SSF57667">
    <property type="entry name" value="beta-beta-alpha zinc fingers"/>
    <property type="match status" value="2"/>
</dbReference>
<dbReference type="FunFam" id="3.30.160.60:FF:000065">
    <property type="entry name" value="B-cell CLL/lymphoma 6, member B"/>
    <property type="match status" value="1"/>
</dbReference>
<keyword evidence="9" id="KW-0812">Transmembrane</keyword>
<keyword evidence="5" id="KW-0862">Zinc</keyword>
<name>A0A0X3NH96_SCHSO</name>
<feature type="compositionally biased region" description="Basic and acidic residues" evidence="8">
    <location>
        <begin position="146"/>
        <end position="163"/>
    </location>
</feature>
<evidence type="ECO:0000256" key="2">
    <source>
        <dbReference type="ARBA" id="ARBA00022723"/>
    </source>
</evidence>
<dbReference type="Pfam" id="PF00096">
    <property type="entry name" value="zf-C2H2"/>
    <property type="match status" value="4"/>
</dbReference>
<accession>A0A0X3NH96</accession>
<sequence length="348" mass="39150">SKPNLLTIGYFSCLHWMMSSPCPALLLAGMKQEEELTFKEKHALRLCKVNASVRPNRLHQYRRHPPQHGSGSGDSVCASKGDELQPSPPPTSPALSDEVKTRSLSPPAASGGLISKLVASNSLSTSIKAHNAEALTEANTSVLPYPKRETADPSYEEHTDDFEGGRRTPLRGFICEICGKSFTEKGSMKRHVNIIHNSLREYTCEFCGRAFTQRGHLNQHINGIHKKLRQHICGFCGKSFGRRYYLKLHVDGIHKKLQPFACELCDKAFVVQRELKRHIDVIHKNQRLHLSHPGSARKVIPVHSDNSVGFVVRYTSSCVWHSLVLPLIGCLSHWFLIYPIFSVWWSNE</sequence>
<evidence type="ECO:0000256" key="5">
    <source>
        <dbReference type="ARBA" id="ARBA00022833"/>
    </source>
</evidence>
<feature type="domain" description="C2H2-type" evidence="10">
    <location>
        <begin position="231"/>
        <end position="259"/>
    </location>
</feature>
<keyword evidence="3" id="KW-0677">Repeat</keyword>
<feature type="region of interest" description="Disordered" evidence="8">
    <location>
        <begin position="57"/>
        <end position="111"/>
    </location>
</feature>
<gene>
    <name evidence="11" type="primary">ZG26</name>
    <name evidence="11" type="ORF">TR123719</name>
</gene>
<evidence type="ECO:0000256" key="6">
    <source>
        <dbReference type="ARBA" id="ARBA00023242"/>
    </source>
</evidence>
<keyword evidence="9" id="KW-1133">Transmembrane helix</keyword>
<dbReference type="InterPro" id="IPR050331">
    <property type="entry name" value="Zinc_finger"/>
</dbReference>